<dbReference type="AlphaFoldDB" id="A0A919E0W5"/>
<reference evidence="2" key="2">
    <citation type="submission" date="2020-09" db="EMBL/GenBank/DDBJ databases">
        <authorList>
            <person name="Sun Q."/>
            <person name="Ohkuma M."/>
        </authorList>
    </citation>
    <scope>NUCLEOTIDE SEQUENCE</scope>
    <source>
        <strain evidence="2">JCM 4477</strain>
    </source>
</reference>
<accession>A0A919E0W5</accession>
<feature type="compositionally biased region" description="Polar residues" evidence="1">
    <location>
        <begin position="17"/>
        <end position="31"/>
    </location>
</feature>
<feature type="region of interest" description="Disordered" evidence="1">
    <location>
        <begin position="17"/>
        <end position="52"/>
    </location>
</feature>
<organism evidence="2 3">
    <name type="scientific">Streptomyces fumanus</name>
    <dbReference type="NCBI Taxonomy" id="67302"/>
    <lineage>
        <taxon>Bacteria</taxon>
        <taxon>Bacillati</taxon>
        <taxon>Actinomycetota</taxon>
        <taxon>Actinomycetes</taxon>
        <taxon>Kitasatosporales</taxon>
        <taxon>Streptomycetaceae</taxon>
        <taxon>Streptomyces</taxon>
    </lineage>
</organism>
<gene>
    <name evidence="2" type="ORF">GCM10018772_35870</name>
</gene>
<comment type="caution">
    <text evidence="2">The sequence shown here is derived from an EMBL/GenBank/DDBJ whole genome shotgun (WGS) entry which is preliminary data.</text>
</comment>
<evidence type="ECO:0000313" key="3">
    <source>
        <dbReference type="Proteomes" id="UP000630718"/>
    </source>
</evidence>
<proteinExistence type="predicted"/>
<evidence type="ECO:0000256" key="1">
    <source>
        <dbReference type="SAM" id="MobiDB-lite"/>
    </source>
</evidence>
<dbReference type="Proteomes" id="UP000630718">
    <property type="component" value="Unassembled WGS sequence"/>
</dbReference>
<dbReference type="EMBL" id="BNBI01000007">
    <property type="protein sequence ID" value="GHF07685.1"/>
    <property type="molecule type" value="Genomic_DNA"/>
</dbReference>
<keyword evidence="3" id="KW-1185">Reference proteome</keyword>
<protein>
    <submittedName>
        <fullName evidence="2">Uncharacterized protein</fullName>
    </submittedName>
</protein>
<reference evidence="2" key="1">
    <citation type="journal article" date="2014" name="Int. J. Syst. Evol. Microbiol.">
        <title>Complete genome sequence of Corynebacterium casei LMG S-19264T (=DSM 44701T), isolated from a smear-ripened cheese.</title>
        <authorList>
            <consortium name="US DOE Joint Genome Institute (JGI-PGF)"/>
            <person name="Walter F."/>
            <person name="Albersmeier A."/>
            <person name="Kalinowski J."/>
            <person name="Ruckert C."/>
        </authorList>
    </citation>
    <scope>NUCLEOTIDE SEQUENCE</scope>
    <source>
        <strain evidence="2">JCM 4477</strain>
    </source>
</reference>
<name>A0A919E0W5_9ACTN</name>
<sequence length="89" mass="9181">MRHPLLLQLLRWGQELNGSSNTSVTTPSQIGSLPGRPTRPGGAETGPARGVNPLGVAAADRGFGQETGLIISGMSSESAIPLHSTSFTE</sequence>
<evidence type="ECO:0000313" key="2">
    <source>
        <dbReference type="EMBL" id="GHF07685.1"/>
    </source>
</evidence>